<evidence type="ECO:0000259" key="8">
    <source>
        <dbReference type="Pfam" id="PF09349"/>
    </source>
</evidence>
<keyword evidence="4" id="KW-0659">Purine metabolism</keyword>
<dbReference type="EMBL" id="BAABLD010000008">
    <property type="protein sequence ID" value="GAA5165281.1"/>
    <property type="molecule type" value="Genomic_DNA"/>
</dbReference>
<comment type="caution">
    <text evidence="9">The sequence shown here is derived from an EMBL/GenBank/DDBJ whole genome shotgun (WGS) entry which is preliminary data.</text>
</comment>
<gene>
    <name evidence="9" type="primary">uraD</name>
    <name evidence="9" type="ORF">GCM10025770_20540</name>
</gene>
<keyword evidence="6" id="KW-0456">Lyase</keyword>
<evidence type="ECO:0000256" key="7">
    <source>
        <dbReference type="SAM" id="MobiDB-lite"/>
    </source>
</evidence>
<organism evidence="9 10">
    <name type="scientific">Viridibacterium curvum</name>
    <dbReference type="NCBI Taxonomy" id="1101404"/>
    <lineage>
        <taxon>Bacteria</taxon>
        <taxon>Pseudomonadati</taxon>
        <taxon>Pseudomonadota</taxon>
        <taxon>Betaproteobacteria</taxon>
        <taxon>Rhodocyclales</taxon>
        <taxon>Rhodocyclaceae</taxon>
        <taxon>Viridibacterium</taxon>
    </lineage>
</organism>
<dbReference type="SUPFAM" id="SSF158694">
    <property type="entry name" value="UraD-Like"/>
    <property type="match status" value="1"/>
</dbReference>
<evidence type="ECO:0000256" key="3">
    <source>
        <dbReference type="ARBA" id="ARBA00012257"/>
    </source>
</evidence>
<evidence type="ECO:0000256" key="4">
    <source>
        <dbReference type="ARBA" id="ARBA00022631"/>
    </source>
</evidence>
<evidence type="ECO:0000313" key="9">
    <source>
        <dbReference type="EMBL" id="GAA5165281.1"/>
    </source>
</evidence>
<dbReference type="NCBIfam" id="TIGR03164">
    <property type="entry name" value="UHCUDC"/>
    <property type="match status" value="1"/>
</dbReference>
<dbReference type="Proteomes" id="UP001500547">
    <property type="component" value="Unassembled WGS sequence"/>
</dbReference>
<comment type="catalytic activity">
    <reaction evidence="1">
        <text>5-hydroxy-2-oxo-4-ureido-2,5-dihydro-1H-imidazole-5-carboxylate + H(+) = (S)-allantoin + CO2</text>
        <dbReference type="Rhea" id="RHEA:26301"/>
        <dbReference type="ChEBI" id="CHEBI:15378"/>
        <dbReference type="ChEBI" id="CHEBI:15678"/>
        <dbReference type="ChEBI" id="CHEBI:16526"/>
        <dbReference type="ChEBI" id="CHEBI:58639"/>
        <dbReference type="EC" id="4.1.1.97"/>
    </reaction>
</comment>
<dbReference type="Gene3D" id="1.10.3330.10">
    <property type="entry name" value="Oxo-4-hydroxy-4-carboxy-5-ureidoimidazoline decarboxylase"/>
    <property type="match status" value="1"/>
</dbReference>
<dbReference type="InterPro" id="IPR017580">
    <property type="entry name" value="OHCU_decarboxylase-1"/>
</dbReference>
<dbReference type="PANTHER" id="PTHR43466:SF1">
    <property type="entry name" value="2-OXO-4-HYDROXY-4-CARBOXY-5-UREIDOIMIDAZOLINE DECARBOXYLASE-RELATED"/>
    <property type="match status" value="1"/>
</dbReference>
<proteinExistence type="predicted"/>
<comment type="pathway">
    <text evidence="2">Purine metabolism; urate degradation; (S)-allantoin from urate: step 3/3.</text>
</comment>
<dbReference type="Pfam" id="PF09349">
    <property type="entry name" value="OHCU_decarbox"/>
    <property type="match status" value="1"/>
</dbReference>
<sequence length="198" mass="22352">MPSCEQLSKLETVNSRQPDKTRTVRTMTTLTTTSLSALSQDEFVQAMEGIFEHSPWVAERAWTLRPFASREALLEALCSTMLSATHDEQLALIRAHPELAGKAAVRGELTAESTREQAGARLDACSPEEFARLQTLNSAYGEKFGFPFILAVRGYDRAQIIQRFAERLENSVENEFSEALQQITRIARLRMEERVADW</sequence>
<dbReference type="InterPro" id="IPR018020">
    <property type="entry name" value="OHCU_decarboxylase"/>
</dbReference>
<protein>
    <recommendedName>
        <fullName evidence="3">2-oxo-4-hydroxy-4-carboxy-5-ureidoimidazoline decarboxylase</fullName>
        <ecNumber evidence="3">4.1.1.97</ecNumber>
    </recommendedName>
</protein>
<name>A0ABP9QPN1_9RHOO</name>
<reference evidence="10" key="1">
    <citation type="journal article" date="2019" name="Int. J. Syst. Evol. Microbiol.">
        <title>The Global Catalogue of Microorganisms (GCM) 10K type strain sequencing project: providing services to taxonomists for standard genome sequencing and annotation.</title>
        <authorList>
            <consortium name="The Broad Institute Genomics Platform"/>
            <consortium name="The Broad Institute Genome Sequencing Center for Infectious Disease"/>
            <person name="Wu L."/>
            <person name="Ma J."/>
        </authorList>
    </citation>
    <scope>NUCLEOTIDE SEQUENCE [LARGE SCALE GENOMIC DNA]</scope>
    <source>
        <strain evidence="10">JCM 18715</strain>
    </source>
</reference>
<dbReference type="InterPro" id="IPR036778">
    <property type="entry name" value="OHCU_decarboxylase_sf"/>
</dbReference>
<evidence type="ECO:0000256" key="6">
    <source>
        <dbReference type="ARBA" id="ARBA00023239"/>
    </source>
</evidence>
<evidence type="ECO:0000256" key="1">
    <source>
        <dbReference type="ARBA" id="ARBA00001163"/>
    </source>
</evidence>
<evidence type="ECO:0000313" key="10">
    <source>
        <dbReference type="Proteomes" id="UP001500547"/>
    </source>
</evidence>
<evidence type="ECO:0000256" key="2">
    <source>
        <dbReference type="ARBA" id="ARBA00004754"/>
    </source>
</evidence>
<feature type="domain" description="Oxo-4-hydroxy-4-carboxy-5-ureidoimidazoline decarboxylase" evidence="8">
    <location>
        <begin position="37"/>
        <end position="192"/>
    </location>
</feature>
<keyword evidence="10" id="KW-1185">Reference proteome</keyword>
<dbReference type="EC" id="4.1.1.97" evidence="3"/>
<accession>A0ABP9QPN1</accession>
<dbReference type="PANTHER" id="PTHR43466">
    <property type="entry name" value="2-OXO-4-HYDROXY-4-CARBOXY-5-UREIDOIMIDAZOLINE DECARBOXYLASE-RELATED"/>
    <property type="match status" value="1"/>
</dbReference>
<evidence type="ECO:0000256" key="5">
    <source>
        <dbReference type="ARBA" id="ARBA00022793"/>
    </source>
</evidence>
<keyword evidence="5" id="KW-0210">Decarboxylase</keyword>
<feature type="region of interest" description="Disordered" evidence="7">
    <location>
        <begin position="1"/>
        <end position="21"/>
    </location>
</feature>
<feature type="compositionally biased region" description="Polar residues" evidence="7">
    <location>
        <begin position="1"/>
        <end position="16"/>
    </location>
</feature>